<proteinExistence type="predicted"/>
<dbReference type="AlphaFoldDB" id="A0A0M3KJQ1"/>
<feature type="transmembrane region" description="Helical" evidence="1">
    <location>
        <begin position="5"/>
        <end position="28"/>
    </location>
</feature>
<dbReference type="OrthoDB" id="5910250at2759"/>
<keyword evidence="3" id="KW-1185">Reference proteome</keyword>
<dbReference type="InterPro" id="IPR036259">
    <property type="entry name" value="MFS_trans_sf"/>
</dbReference>
<evidence type="ECO:0000256" key="1">
    <source>
        <dbReference type="SAM" id="Phobius"/>
    </source>
</evidence>
<keyword evidence="1" id="KW-1133">Transmembrane helix</keyword>
<keyword evidence="1" id="KW-0472">Membrane</keyword>
<dbReference type="Proteomes" id="UP000267096">
    <property type="component" value="Unassembled WGS sequence"/>
</dbReference>
<name>A0A0M3KJQ1_ANISI</name>
<dbReference type="EMBL" id="UYRR01040065">
    <property type="protein sequence ID" value="VDK78248.1"/>
    <property type="molecule type" value="Genomic_DNA"/>
</dbReference>
<keyword evidence="1" id="KW-0812">Transmembrane</keyword>
<evidence type="ECO:0000313" key="2">
    <source>
        <dbReference type="EMBL" id="VDK78248.1"/>
    </source>
</evidence>
<dbReference type="WBParaSite" id="ASIM_0002122601-mRNA-1">
    <property type="protein sequence ID" value="ASIM_0002122601-mRNA-1"/>
    <property type="gene ID" value="ASIM_0002122601"/>
</dbReference>
<accession>A0A0M3KJQ1</accession>
<feature type="transmembrane region" description="Helical" evidence="1">
    <location>
        <begin position="34"/>
        <end position="55"/>
    </location>
</feature>
<evidence type="ECO:0000313" key="4">
    <source>
        <dbReference type="WBParaSite" id="ASIM_0002122601-mRNA-1"/>
    </source>
</evidence>
<dbReference type="Gene3D" id="1.20.1250.20">
    <property type="entry name" value="MFS general substrate transporter like domains"/>
    <property type="match status" value="1"/>
</dbReference>
<reference evidence="4" key="1">
    <citation type="submission" date="2017-02" db="UniProtKB">
        <authorList>
            <consortium name="WormBaseParasite"/>
        </authorList>
    </citation>
    <scope>IDENTIFICATION</scope>
</reference>
<evidence type="ECO:0000313" key="3">
    <source>
        <dbReference type="Proteomes" id="UP000267096"/>
    </source>
</evidence>
<sequence length="128" mass="13886">MARLFFILVGGVEMSLGSLVTLYILGIFPKQPSQLNGALVTSTFWAGVLITRLVCTFSIRMATSPRVMQMLLLAASALCGYAALFPSTTLHAICLQLFLIGVLTSSLQPGLLCWLDSFLIGKFCYSKD</sequence>
<organism evidence="4">
    <name type="scientific">Anisakis simplex</name>
    <name type="common">Herring worm</name>
    <dbReference type="NCBI Taxonomy" id="6269"/>
    <lineage>
        <taxon>Eukaryota</taxon>
        <taxon>Metazoa</taxon>
        <taxon>Ecdysozoa</taxon>
        <taxon>Nematoda</taxon>
        <taxon>Chromadorea</taxon>
        <taxon>Rhabditida</taxon>
        <taxon>Spirurina</taxon>
        <taxon>Ascaridomorpha</taxon>
        <taxon>Ascaridoidea</taxon>
        <taxon>Anisakidae</taxon>
        <taxon>Anisakis</taxon>
        <taxon>Anisakis simplex complex</taxon>
    </lineage>
</organism>
<protein>
    <submittedName>
        <fullName evidence="4">Vesicle transport protein</fullName>
    </submittedName>
</protein>
<feature type="transmembrane region" description="Helical" evidence="1">
    <location>
        <begin position="67"/>
        <end position="84"/>
    </location>
</feature>
<gene>
    <name evidence="2" type="ORF">ASIM_LOCUS20599</name>
</gene>
<feature type="transmembrane region" description="Helical" evidence="1">
    <location>
        <begin position="90"/>
        <end position="115"/>
    </location>
</feature>
<reference evidence="2 3" key="2">
    <citation type="submission" date="2018-11" db="EMBL/GenBank/DDBJ databases">
        <authorList>
            <consortium name="Pathogen Informatics"/>
        </authorList>
    </citation>
    <scope>NUCLEOTIDE SEQUENCE [LARGE SCALE GENOMIC DNA]</scope>
</reference>